<comment type="caution">
    <text evidence="2">The sequence shown here is derived from an EMBL/GenBank/DDBJ whole genome shotgun (WGS) entry which is preliminary data.</text>
</comment>
<accession>A0ABS8UT91</accession>
<reference evidence="2 3" key="1">
    <citation type="journal article" date="2021" name="BMC Genomics">
        <title>Datura genome reveals duplications of psychoactive alkaloid biosynthetic genes and high mutation rate following tissue culture.</title>
        <authorList>
            <person name="Rajewski A."/>
            <person name="Carter-House D."/>
            <person name="Stajich J."/>
            <person name="Litt A."/>
        </authorList>
    </citation>
    <scope>NUCLEOTIDE SEQUENCE [LARGE SCALE GENOMIC DNA]</scope>
    <source>
        <strain evidence="2">AR-01</strain>
    </source>
</reference>
<name>A0ABS8UT91_DATST</name>
<keyword evidence="3" id="KW-1185">Reference proteome</keyword>
<protein>
    <submittedName>
        <fullName evidence="2">Uncharacterized protein</fullName>
    </submittedName>
</protein>
<gene>
    <name evidence="2" type="ORF">HAX54_021318</name>
</gene>
<sequence>NEVEEEGMHYARIEEKNIWCNATPARQATRGSSKTCATRRATRNNNGAWPVARRTASLRVGRREALPPRRSGTCNAELVTPLWKERCDKGFQRPKIGLPLQLGKETLNPKSNSSRNKQSINLLL</sequence>
<proteinExistence type="predicted"/>
<dbReference type="EMBL" id="JACEIK010002562">
    <property type="protein sequence ID" value="MCD9637814.1"/>
    <property type="molecule type" value="Genomic_DNA"/>
</dbReference>
<dbReference type="Proteomes" id="UP000823775">
    <property type="component" value="Unassembled WGS sequence"/>
</dbReference>
<feature type="region of interest" description="Disordered" evidence="1">
    <location>
        <begin position="102"/>
        <end position="124"/>
    </location>
</feature>
<feature type="compositionally biased region" description="Polar residues" evidence="1">
    <location>
        <begin position="108"/>
        <end position="124"/>
    </location>
</feature>
<feature type="non-terminal residue" evidence="2">
    <location>
        <position position="1"/>
    </location>
</feature>
<evidence type="ECO:0000313" key="3">
    <source>
        <dbReference type="Proteomes" id="UP000823775"/>
    </source>
</evidence>
<evidence type="ECO:0000313" key="2">
    <source>
        <dbReference type="EMBL" id="MCD9637814.1"/>
    </source>
</evidence>
<organism evidence="2 3">
    <name type="scientific">Datura stramonium</name>
    <name type="common">Jimsonweed</name>
    <name type="synonym">Common thornapple</name>
    <dbReference type="NCBI Taxonomy" id="4076"/>
    <lineage>
        <taxon>Eukaryota</taxon>
        <taxon>Viridiplantae</taxon>
        <taxon>Streptophyta</taxon>
        <taxon>Embryophyta</taxon>
        <taxon>Tracheophyta</taxon>
        <taxon>Spermatophyta</taxon>
        <taxon>Magnoliopsida</taxon>
        <taxon>eudicotyledons</taxon>
        <taxon>Gunneridae</taxon>
        <taxon>Pentapetalae</taxon>
        <taxon>asterids</taxon>
        <taxon>lamiids</taxon>
        <taxon>Solanales</taxon>
        <taxon>Solanaceae</taxon>
        <taxon>Solanoideae</taxon>
        <taxon>Datureae</taxon>
        <taxon>Datura</taxon>
    </lineage>
</organism>
<evidence type="ECO:0000256" key="1">
    <source>
        <dbReference type="SAM" id="MobiDB-lite"/>
    </source>
</evidence>